<dbReference type="Gene3D" id="3.40.50.150">
    <property type="entry name" value="Vaccinia Virus protein VP39"/>
    <property type="match status" value="1"/>
</dbReference>
<name>A0A4S2H253_9PROT</name>
<dbReference type="Pfam" id="PF01170">
    <property type="entry name" value="UPF0020"/>
    <property type="match status" value="1"/>
</dbReference>
<evidence type="ECO:0000259" key="3">
    <source>
        <dbReference type="Pfam" id="PF01170"/>
    </source>
</evidence>
<sequence>MTAALDIFLATHPGLEPLLAGELAEAGFAGPRVEAGGVTVRGGWREVWRANLEIRGASRVLVRLDSFRAVHLAQLDKRARKAGWAGVLRPDVPVRVDAVCRGSRIYHSGAAAERVATAITETIGAPVRPDAALRVLVRIEDDLVTLSLDTSGELLHRRGHKQAVARAPLRESLAALFLRACGYEAGESLLDPMCGSGTFVIEAAEIAAGLAPGRSRAFAFEQLANVDAEAWAQMREAGGRPARTPQARFFGFDRDAGAIRMSGENAARAGVAAFTRFERGELRALRAPDVPPGLVIVNPPYGARIGERKALMPLYRTLGAVLRSGFSGWRVGIVTSDTALAKATGLPFAEQGPPVDHGGLKIRLHRTAPLR</sequence>
<dbReference type="EMBL" id="SRXW01000002">
    <property type="protein sequence ID" value="TGY89351.1"/>
    <property type="molecule type" value="Genomic_DNA"/>
</dbReference>
<dbReference type="OrthoDB" id="9809404at2"/>
<dbReference type="AlphaFoldDB" id="A0A4S2H253"/>
<protein>
    <submittedName>
        <fullName evidence="5">Class I SAM-dependent RNA methyltransferase</fullName>
    </submittedName>
</protein>
<dbReference type="Gene3D" id="3.30.2130.30">
    <property type="match status" value="1"/>
</dbReference>
<dbReference type="CDD" id="cd11715">
    <property type="entry name" value="THUMP_AdoMetMT"/>
    <property type="match status" value="1"/>
</dbReference>
<keyword evidence="1 5" id="KW-0489">Methyltransferase</keyword>
<evidence type="ECO:0000313" key="5">
    <source>
        <dbReference type="EMBL" id="TGY89351.1"/>
    </source>
</evidence>
<keyword evidence="2 5" id="KW-0808">Transferase</keyword>
<evidence type="ECO:0000313" key="6">
    <source>
        <dbReference type="Proteomes" id="UP000308054"/>
    </source>
</evidence>
<dbReference type="InterPro" id="IPR053943">
    <property type="entry name" value="RlmKL-like_Mtase_CS"/>
</dbReference>
<dbReference type="InterPro" id="IPR054170">
    <property type="entry name" value="RlmL_1st"/>
</dbReference>
<organism evidence="5 6">
    <name type="scientific">Marinicauda algicola</name>
    <dbReference type="NCBI Taxonomy" id="2029849"/>
    <lineage>
        <taxon>Bacteria</taxon>
        <taxon>Pseudomonadati</taxon>
        <taxon>Pseudomonadota</taxon>
        <taxon>Alphaproteobacteria</taxon>
        <taxon>Maricaulales</taxon>
        <taxon>Maricaulaceae</taxon>
        <taxon>Marinicauda</taxon>
    </lineage>
</organism>
<dbReference type="PANTHER" id="PTHR47313">
    <property type="entry name" value="RIBOSOMAL RNA LARGE SUBUNIT METHYLTRANSFERASE K/L"/>
    <property type="match status" value="1"/>
</dbReference>
<dbReference type="InterPro" id="IPR000241">
    <property type="entry name" value="RlmKL-like_Mtase"/>
</dbReference>
<gene>
    <name evidence="5" type="ORF">E5163_09560</name>
</gene>
<keyword evidence="6" id="KW-1185">Reference proteome</keyword>
<comment type="caution">
    <text evidence="5">The sequence shown here is derived from an EMBL/GenBank/DDBJ whole genome shotgun (WGS) entry which is preliminary data.</text>
</comment>
<dbReference type="PROSITE" id="PS01261">
    <property type="entry name" value="UPF0020"/>
    <property type="match status" value="1"/>
</dbReference>
<dbReference type="RefSeq" id="WP_135995891.1">
    <property type="nucleotide sequence ID" value="NZ_CP071057.1"/>
</dbReference>
<dbReference type="PANTHER" id="PTHR47313:SF1">
    <property type="entry name" value="RIBOSOMAL RNA LARGE SUBUNIT METHYLTRANSFERASE K_L"/>
    <property type="match status" value="1"/>
</dbReference>
<feature type="domain" description="Ribosomal RNA large subunit methyltransferase K/L-like methyltransferase" evidence="3">
    <location>
        <begin position="158"/>
        <end position="344"/>
    </location>
</feature>
<proteinExistence type="predicted"/>
<evidence type="ECO:0000259" key="4">
    <source>
        <dbReference type="Pfam" id="PF22020"/>
    </source>
</evidence>
<dbReference type="GO" id="GO:0008990">
    <property type="term" value="F:rRNA (guanine-N2-)-methyltransferase activity"/>
    <property type="evidence" value="ECO:0007669"/>
    <property type="project" value="TreeGrafter"/>
</dbReference>
<dbReference type="PRINTS" id="PR00507">
    <property type="entry name" value="N12N6MTFRASE"/>
</dbReference>
<dbReference type="Proteomes" id="UP000308054">
    <property type="component" value="Unassembled WGS sequence"/>
</dbReference>
<reference evidence="5 6" key="1">
    <citation type="journal article" date="2017" name="Int. J. Syst. Evol. Microbiol.">
        <title>Marinicauda algicola sp. nov., isolated from a marine red alga Rhodosorus marinus.</title>
        <authorList>
            <person name="Jeong S.E."/>
            <person name="Jeon S.H."/>
            <person name="Chun B.H."/>
            <person name="Kim D.W."/>
            <person name="Jeon C.O."/>
        </authorList>
    </citation>
    <scope>NUCLEOTIDE SEQUENCE [LARGE SCALE GENOMIC DNA]</scope>
    <source>
        <strain evidence="5 6">JCM 31718</strain>
    </source>
</reference>
<evidence type="ECO:0000256" key="1">
    <source>
        <dbReference type="ARBA" id="ARBA00022603"/>
    </source>
</evidence>
<dbReference type="InterPro" id="IPR029063">
    <property type="entry name" value="SAM-dependent_MTases_sf"/>
</dbReference>
<feature type="domain" description="RlmL ferredoxin-like" evidence="4">
    <location>
        <begin position="7"/>
        <end position="61"/>
    </location>
</feature>
<dbReference type="SUPFAM" id="SSF53335">
    <property type="entry name" value="S-adenosyl-L-methionine-dependent methyltransferases"/>
    <property type="match status" value="1"/>
</dbReference>
<dbReference type="Pfam" id="PF22020">
    <property type="entry name" value="RlmL_1st"/>
    <property type="match status" value="1"/>
</dbReference>
<evidence type="ECO:0000256" key="2">
    <source>
        <dbReference type="ARBA" id="ARBA00022679"/>
    </source>
</evidence>
<dbReference type="GO" id="GO:0070043">
    <property type="term" value="F:rRNA (guanine-N7-)-methyltransferase activity"/>
    <property type="evidence" value="ECO:0007669"/>
    <property type="project" value="TreeGrafter"/>
</dbReference>
<accession>A0A4S2H253</accession>